<keyword evidence="2" id="KW-0732">Signal</keyword>
<keyword evidence="1" id="KW-0812">Transmembrane</keyword>
<protein>
    <submittedName>
        <fullName evidence="3">Uncharacterized protein</fullName>
    </submittedName>
</protein>
<organism evidence="3 4">
    <name type="scientific">Oryctes borbonicus</name>
    <dbReference type="NCBI Taxonomy" id="1629725"/>
    <lineage>
        <taxon>Eukaryota</taxon>
        <taxon>Metazoa</taxon>
        <taxon>Ecdysozoa</taxon>
        <taxon>Arthropoda</taxon>
        <taxon>Hexapoda</taxon>
        <taxon>Insecta</taxon>
        <taxon>Pterygota</taxon>
        <taxon>Neoptera</taxon>
        <taxon>Endopterygota</taxon>
        <taxon>Coleoptera</taxon>
        <taxon>Polyphaga</taxon>
        <taxon>Scarabaeiformia</taxon>
        <taxon>Scarabaeidae</taxon>
        <taxon>Dynastinae</taxon>
        <taxon>Oryctes</taxon>
    </lineage>
</organism>
<gene>
    <name evidence="3" type="ORF">AMK59_7618</name>
</gene>
<accession>A0A0T6AX42</accession>
<reference evidence="3 4" key="1">
    <citation type="submission" date="2015-09" db="EMBL/GenBank/DDBJ databases">
        <title>Draft genome of the scarab beetle Oryctes borbonicus.</title>
        <authorList>
            <person name="Meyer J.M."/>
            <person name="Markov G.V."/>
            <person name="Baskaran P."/>
            <person name="Herrmann M."/>
            <person name="Sommer R.J."/>
            <person name="Roedelsperger C."/>
        </authorList>
    </citation>
    <scope>NUCLEOTIDE SEQUENCE [LARGE SCALE GENOMIC DNA]</scope>
    <source>
        <strain evidence="3">OB123</strain>
        <tissue evidence="3">Whole animal</tissue>
    </source>
</reference>
<evidence type="ECO:0000313" key="3">
    <source>
        <dbReference type="EMBL" id="KRT79640.1"/>
    </source>
</evidence>
<dbReference type="AlphaFoldDB" id="A0A0T6AX42"/>
<feature type="transmembrane region" description="Helical" evidence="1">
    <location>
        <begin position="171"/>
        <end position="188"/>
    </location>
</feature>
<dbReference type="EMBL" id="LJIG01022611">
    <property type="protein sequence ID" value="KRT79640.1"/>
    <property type="molecule type" value="Genomic_DNA"/>
</dbReference>
<sequence>MLSVTWGLFISTCLYLTANCNTEMDWIDPFKLESSQSKQLDYVTVTSDSDVFAYYRRTVNLILSSVIVESSDPNTYKGRLFVDIPIQDYEFLKKFATIKLEEPLSLQKVDQILTKVFTKSTVDELSDVLIYWSDYIYLAFFNRATGIYLMILAVLIIIYKLLKASYTPPQVIAYLLFLGYMMDFAFTWKRMLRWKLINMQILLSIMNCQQTADYRIHLGGNFFYHSLVALQIAENIIK</sequence>
<proteinExistence type="predicted"/>
<dbReference type="Proteomes" id="UP000051574">
    <property type="component" value="Unassembled WGS sequence"/>
</dbReference>
<keyword evidence="1" id="KW-0472">Membrane</keyword>
<keyword evidence="1" id="KW-1133">Transmembrane helix</keyword>
<evidence type="ECO:0000313" key="4">
    <source>
        <dbReference type="Proteomes" id="UP000051574"/>
    </source>
</evidence>
<evidence type="ECO:0000256" key="2">
    <source>
        <dbReference type="SAM" id="SignalP"/>
    </source>
</evidence>
<comment type="caution">
    <text evidence="3">The sequence shown here is derived from an EMBL/GenBank/DDBJ whole genome shotgun (WGS) entry which is preliminary data.</text>
</comment>
<feature type="chain" id="PRO_5006668220" evidence="2">
    <location>
        <begin position="21"/>
        <end position="238"/>
    </location>
</feature>
<dbReference type="OrthoDB" id="6763876at2759"/>
<name>A0A0T6AX42_9SCAR</name>
<feature type="signal peptide" evidence="2">
    <location>
        <begin position="1"/>
        <end position="20"/>
    </location>
</feature>
<feature type="transmembrane region" description="Helical" evidence="1">
    <location>
        <begin position="135"/>
        <end position="159"/>
    </location>
</feature>
<keyword evidence="4" id="KW-1185">Reference proteome</keyword>
<evidence type="ECO:0000256" key="1">
    <source>
        <dbReference type="SAM" id="Phobius"/>
    </source>
</evidence>